<dbReference type="HAMAP" id="MF_00367">
    <property type="entry name" value="GTPase_Era"/>
    <property type="match status" value="1"/>
</dbReference>
<feature type="region of interest" description="G5" evidence="7">
    <location>
        <begin position="188"/>
        <end position="190"/>
    </location>
</feature>
<dbReference type="OrthoDB" id="9805918at2"/>
<evidence type="ECO:0000256" key="7">
    <source>
        <dbReference type="PROSITE-ProRule" id="PRU01050"/>
    </source>
</evidence>
<name>A0A1H5S8Z5_9BACT</name>
<keyword evidence="13" id="KW-1185">Reference proteome</keyword>
<dbReference type="GO" id="GO:0003924">
    <property type="term" value="F:GTPase activity"/>
    <property type="evidence" value="ECO:0007669"/>
    <property type="project" value="UniProtKB-UniRule"/>
</dbReference>
<evidence type="ECO:0000259" key="10">
    <source>
        <dbReference type="PROSITE" id="PS50823"/>
    </source>
</evidence>
<accession>A0A1H5S8Z5</accession>
<dbReference type="AlphaFoldDB" id="A0A1H5S8Z5"/>
<dbReference type="SUPFAM" id="SSF52540">
    <property type="entry name" value="P-loop containing nucleoside triphosphate hydrolases"/>
    <property type="match status" value="1"/>
</dbReference>
<keyword evidence="3 6" id="KW-0547">Nucleotide-binding</keyword>
<keyword evidence="6" id="KW-1003">Cell membrane</keyword>
<dbReference type="PROSITE" id="PS50823">
    <property type="entry name" value="KH_TYPE_2"/>
    <property type="match status" value="1"/>
</dbReference>
<dbReference type="Gene3D" id="3.40.50.300">
    <property type="entry name" value="P-loop containing nucleotide triphosphate hydrolases"/>
    <property type="match status" value="1"/>
</dbReference>
<keyword evidence="6" id="KW-0963">Cytoplasm</keyword>
<dbReference type="PANTHER" id="PTHR42698">
    <property type="entry name" value="GTPASE ERA"/>
    <property type="match status" value="1"/>
</dbReference>
<comment type="subunit">
    <text evidence="6">Monomer.</text>
</comment>
<feature type="binding site" evidence="6">
    <location>
        <begin position="159"/>
        <end position="162"/>
    </location>
    <ligand>
        <name>GTP</name>
        <dbReference type="ChEBI" id="CHEBI:37565"/>
    </ligand>
</feature>
<dbReference type="Gene3D" id="3.30.300.20">
    <property type="match status" value="1"/>
</dbReference>
<dbReference type="GO" id="GO:0070181">
    <property type="term" value="F:small ribosomal subunit rRNA binding"/>
    <property type="evidence" value="ECO:0007669"/>
    <property type="project" value="UniProtKB-UniRule"/>
</dbReference>
<protein>
    <recommendedName>
        <fullName evidence="2 6">GTPase Era</fullName>
    </recommendedName>
</protein>
<dbReference type="InterPro" id="IPR009019">
    <property type="entry name" value="KH_sf_prok-type"/>
</dbReference>
<evidence type="ECO:0000256" key="2">
    <source>
        <dbReference type="ARBA" id="ARBA00020484"/>
    </source>
</evidence>
<dbReference type="GO" id="GO:0005525">
    <property type="term" value="F:GTP binding"/>
    <property type="evidence" value="ECO:0007669"/>
    <property type="project" value="UniProtKB-UniRule"/>
</dbReference>
<feature type="region of interest" description="G4" evidence="7">
    <location>
        <begin position="159"/>
        <end position="162"/>
    </location>
</feature>
<evidence type="ECO:0000256" key="3">
    <source>
        <dbReference type="ARBA" id="ARBA00022741"/>
    </source>
</evidence>
<dbReference type="InterPro" id="IPR005225">
    <property type="entry name" value="Small_GTP-bd"/>
</dbReference>
<dbReference type="InterPro" id="IPR004044">
    <property type="entry name" value="KH_dom_type_2"/>
</dbReference>
<feature type="region of interest" description="G1" evidence="7">
    <location>
        <begin position="12"/>
        <end position="19"/>
    </location>
</feature>
<dbReference type="GO" id="GO:0000028">
    <property type="term" value="P:ribosomal small subunit assembly"/>
    <property type="evidence" value="ECO:0007669"/>
    <property type="project" value="TreeGrafter"/>
</dbReference>
<gene>
    <name evidence="6" type="primary">era</name>
    <name evidence="12" type="ORF">SAMN05421819_0117</name>
</gene>
<organism evidence="12 13">
    <name type="scientific">Bryocella elongata</name>
    <dbReference type="NCBI Taxonomy" id="863522"/>
    <lineage>
        <taxon>Bacteria</taxon>
        <taxon>Pseudomonadati</taxon>
        <taxon>Acidobacteriota</taxon>
        <taxon>Terriglobia</taxon>
        <taxon>Terriglobales</taxon>
        <taxon>Acidobacteriaceae</taxon>
        <taxon>Bryocella</taxon>
    </lineage>
</organism>
<dbReference type="Pfam" id="PF01926">
    <property type="entry name" value="MMR_HSR1"/>
    <property type="match status" value="1"/>
</dbReference>
<evidence type="ECO:0000256" key="9">
    <source>
        <dbReference type="SAM" id="MobiDB-lite"/>
    </source>
</evidence>
<feature type="domain" description="KH type-2" evidence="10">
    <location>
        <begin position="273"/>
        <end position="326"/>
    </location>
</feature>
<feature type="region of interest" description="G3" evidence="7">
    <location>
        <begin position="71"/>
        <end position="74"/>
    </location>
</feature>
<dbReference type="InterPro" id="IPR015946">
    <property type="entry name" value="KH_dom-like_a/b"/>
</dbReference>
<comment type="function">
    <text evidence="6">An essential GTPase that binds both GDP and GTP, with rapid nucleotide exchange. Plays a role in 16S rRNA processing and 30S ribosomal subunit biogenesis and possibly also in cell cycle regulation and energy metabolism.</text>
</comment>
<dbReference type="NCBIfam" id="TIGR00436">
    <property type="entry name" value="era"/>
    <property type="match status" value="1"/>
</dbReference>
<keyword evidence="5 6" id="KW-0342">GTP-binding</keyword>
<evidence type="ECO:0000256" key="6">
    <source>
        <dbReference type="HAMAP-Rule" id="MF_00367"/>
    </source>
</evidence>
<dbReference type="CDD" id="cd22534">
    <property type="entry name" value="KH-II_Era"/>
    <property type="match status" value="1"/>
</dbReference>
<evidence type="ECO:0000256" key="8">
    <source>
        <dbReference type="RuleBase" id="RU003761"/>
    </source>
</evidence>
<comment type="similarity">
    <text evidence="1 6 7 8">Belongs to the TRAFAC class TrmE-Era-EngA-EngB-Septin-like GTPase superfamily. Era GTPase family.</text>
</comment>
<dbReference type="InterPro" id="IPR003593">
    <property type="entry name" value="AAA+_ATPase"/>
</dbReference>
<dbReference type="PROSITE" id="PS51713">
    <property type="entry name" value="G_ERA"/>
    <property type="match status" value="1"/>
</dbReference>
<sequence>MALRSGFVSIVGRPNAGKSTLLNALLGQKLAIVTHKPQTTRTRIQGVLELAVRKKAKGDPGRPAAQVILVDTPGVHKPETQLDKRMMQEVHDALETRDVVVFMVDATHRIHEEEAPRTDAEGRTVRTVGMQKRAMSRAEDDFALKVISRLEGPVVLALNKIDEVPRAALLPIIAHWSAKHNFAEVIPISAKKKEGLELLLDKVVRLLPEGQRYFPKDQLTDQPERFLVAEIIREKILMLTGEEVPYATAVVIESFEEPDTRKKGKDGKLPVTKINAAIYCERNGQKAILIGKQGAMLKQIGTSARKEIEGLLGTRVFLELFVKVQDEWRTSRSFVENLDWRRQLEQIAEKQQLDRSLAAAAAGVKLDEFDEQDESEGTDEYGTENDSDVEEE</sequence>
<dbReference type="Proteomes" id="UP000236728">
    <property type="component" value="Unassembled WGS sequence"/>
</dbReference>
<comment type="subcellular location">
    <subcellularLocation>
        <location evidence="6">Cytoplasm</location>
    </subcellularLocation>
    <subcellularLocation>
        <location evidence="6">Cell membrane</location>
        <topology evidence="6">Peripheral membrane protein</topology>
    </subcellularLocation>
</comment>
<evidence type="ECO:0000313" key="12">
    <source>
        <dbReference type="EMBL" id="SEF47076.1"/>
    </source>
</evidence>
<feature type="binding site" evidence="6">
    <location>
        <begin position="12"/>
        <end position="19"/>
    </location>
    <ligand>
        <name>GTP</name>
        <dbReference type="ChEBI" id="CHEBI:37565"/>
    </ligand>
</feature>
<reference evidence="12 13" key="1">
    <citation type="submission" date="2016-10" db="EMBL/GenBank/DDBJ databases">
        <authorList>
            <person name="de Groot N.N."/>
        </authorList>
    </citation>
    <scope>NUCLEOTIDE SEQUENCE [LARGE SCALE GENOMIC DNA]</scope>
    <source>
        <strain evidence="12 13">DSM 22489</strain>
    </source>
</reference>
<feature type="binding site" evidence="6">
    <location>
        <begin position="71"/>
        <end position="75"/>
    </location>
    <ligand>
        <name>GTP</name>
        <dbReference type="ChEBI" id="CHEBI:37565"/>
    </ligand>
</feature>
<feature type="region of interest" description="Disordered" evidence="9">
    <location>
        <begin position="364"/>
        <end position="392"/>
    </location>
</feature>
<evidence type="ECO:0000256" key="1">
    <source>
        <dbReference type="ARBA" id="ARBA00007921"/>
    </source>
</evidence>
<evidence type="ECO:0000313" key="13">
    <source>
        <dbReference type="Proteomes" id="UP000236728"/>
    </source>
</evidence>
<dbReference type="InterPro" id="IPR005662">
    <property type="entry name" value="GTPase_Era-like"/>
</dbReference>
<feature type="compositionally biased region" description="Acidic residues" evidence="9">
    <location>
        <begin position="368"/>
        <end position="392"/>
    </location>
</feature>
<dbReference type="GO" id="GO:0043024">
    <property type="term" value="F:ribosomal small subunit binding"/>
    <property type="evidence" value="ECO:0007669"/>
    <property type="project" value="TreeGrafter"/>
</dbReference>
<keyword evidence="6" id="KW-0472">Membrane</keyword>
<evidence type="ECO:0000256" key="4">
    <source>
        <dbReference type="ARBA" id="ARBA00022884"/>
    </source>
</evidence>
<dbReference type="PANTHER" id="PTHR42698:SF1">
    <property type="entry name" value="GTPASE ERA, MITOCHONDRIAL"/>
    <property type="match status" value="1"/>
</dbReference>
<dbReference type="InterPro" id="IPR027417">
    <property type="entry name" value="P-loop_NTPase"/>
</dbReference>
<dbReference type="SUPFAM" id="SSF54814">
    <property type="entry name" value="Prokaryotic type KH domain (KH-domain type II)"/>
    <property type="match status" value="1"/>
</dbReference>
<feature type="region of interest" description="G2" evidence="7">
    <location>
        <begin position="38"/>
        <end position="42"/>
    </location>
</feature>
<keyword evidence="4 6" id="KW-0694">RNA-binding</keyword>
<dbReference type="NCBIfam" id="TIGR00231">
    <property type="entry name" value="small_GTP"/>
    <property type="match status" value="1"/>
</dbReference>
<dbReference type="InterPro" id="IPR030388">
    <property type="entry name" value="G_ERA_dom"/>
</dbReference>
<proteinExistence type="inferred from homology"/>
<keyword evidence="6" id="KW-0690">Ribosome biogenesis</keyword>
<dbReference type="EMBL" id="FNVA01000001">
    <property type="protein sequence ID" value="SEF47076.1"/>
    <property type="molecule type" value="Genomic_DNA"/>
</dbReference>
<evidence type="ECO:0000259" key="11">
    <source>
        <dbReference type="PROSITE" id="PS51713"/>
    </source>
</evidence>
<dbReference type="GO" id="GO:0005829">
    <property type="term" value="C:cytosol"/>
    <property type="evidence" value="ECO:0007669"/>
    <property type="project" value="TreeGrafter"/>
</dbReference>
<dbReference type="GO" id="GO:0005886">
    <property type="term" value="C:plasma membrane"/>
    <property type="evidence" value="ECO:0007669"/>
    <property type="project" value="UniProtKB-SubCell"/>
</dbReference>
<dbReference type="SMART" id="SM00382">
    <property type="entry name" value="AAA"/>
    <property type="match status" value="1"/>
</dbReference>
<dbReference type="InterPro" id="IPR006073">
    <property type="entry name" value="GTP-bd"/>
</dbReference>
<dbReference type="Pfam" id="PF07650">
    <property type="entry name" value="KH_2"/>
    <property type="match status" value="1"/>
</dbReference>
<evidence type="ECO:0000256" key="5">
    <source>
        <dbReference type="ARBA" id="ARBA00023134"/>
    </source>
</evidence>
<dbReference type="RefSeq" id="WP_103931103.1">
    <property type="nucleotide sequence ID" value="NZ_FNVA01000001.1"/>
</dbReference>
<dbReference type="CDD" id="cd04163">
    <property type="entry name" value="Era"/>
    <property type="match status" value="1"/>
</dbReference>
<dbReference type="NCBIfam" id="NF000908">
    <property type="entry name" value="PRK00089.1"/>
    <property type="match status" value="1"/>
</dbReference>
<keyword evidence="6" id="KW-0699">rRNA-binding</keyword>
<feature type="domain" description="Era-type G" evidence="11">
    <location>
        <begin position="4"/>
        <end position="209"/>
    </location>
</feature>